<dbReference type="EMBL" id="DVLP01000457">
    <property type="protein sequence ID" value="HIT77083.1"/>
    <property type="molecule type" value="Genomic_DNA"/>
</dbReference>
<comment type="caution">
    <text evidence="1">The sequence shown here is derived from an EMBL/GenBank/DDBJ whole genome shotgun (WGS) entry which is preliminary data.</text>
</comment>
<organism evidence="1 2">
    <name type="scientific">Candidatus Avipropionibacterium avicola</name>
    <dbReference type="NCBI Taxonomy" id="2840701"/>
    <lineage>
        <taxon>Bacteria</taxon>
        <taxon>Bacillati</taxon>
        <taxon>Actinomycetota</taxon>
        <taxon>Actinomycetes</taxon>
        <taxon>Propionibacteriales</taxon>
        <taxon>Propionibacteriaceae</taxon>
        <taxon>Propionibacteriaceae incertae sedis</taxon>
        <taxon>Candidatus Avipropionibacterium</taxon>
    </lineage>
</organism>
<evidence type="ECO:0000313" key="1">
    <source>
        <dbReference type="EMBL" id="HIT77083.1"/>
    </source>
</evidence>
<name>A0A9D1H1W9_9ACTN</name>
<reference evidence="1" key="2">
    <citation type="journal article" date="2021" name="PeerJ">
        <title>Extensive microbial diversity within the chicken gut microbiome revealed by metagenomics and culture.</title>
        <authorList>
            <person name="Gilroy R."/>
            <person name="Ravi A."/>
            <person name="Getino M."/>
            <person name="Pursley I."/>
            <person name="Horton D.L."/>
            <person name="Alikhan N.F."/>
            <person name="Baker D."/>
            <person name="Gharbi K."/>
            <person name="Hall N."/>
            <person name="Watson M."/>
            <person name="Adriaenssens E.M."/>
            <person name="Foster-Nyarko E."/>
            <person name="Jarju S."/>
            <person name="Secka A."/>
            <person name="Antonio M."/>
            <person name="Oren A."/>
            <person name="Chaudhuri R.R."/>
            <person name="La Ragione R."/>
            <person name="Hildebrand F."/>
            <person name="Pallen M.J."/>
        </authorList>
    </citation>
    <scope>NUCLEOTIDE SEQUENCE</scope>
    <source>
        <strain evidence="1">ChiGjej1B1-24693</strain>
    </source>
</reference>
<accession>A0A9D1H1W9</accession>
<protein>
    <submittedName>
        <fullName evidence="1">Uncharacterized protein</fullName>
    </submittedName>
</protein>
<proteinExistence type="predicted"/>
<dbReference type="AlphaFoldDB" id="A0A9D1H1W9"/>
<gene>
    <name evidence="1" type="ORF">IAA98_16005</name>
</gene>
<dbReference type="SUPFAM" id="SSF50998">
    <property type="entry name" value="Quinoprotein alcohol dehydrogenase-like"/>
    <property type="match status" value="1"/>
</dbReference>
<evidence type="ECO:0000313" key="2">
    <source>
        <dbReference type="Proteomes" id="UP000886842"/>
    </source>
</evidence>
<dbReference type="InterPro" id="IPR011047">
    <property type="entry name" value="Quinoprotein_ADH-like_sf"/>
</dbReference>
<dbReference type="Proteomes" id="UP000886842">
    <property type="component" value="Unassembled WGS sequence"/>
</dbReference>
<reference evidence="1" key="1">
    <citation type="submission" date="2020-10" db="EMBL/GenBank/DDBJ databases">
        <authorList>
            <person name="Gilroy R."/>
        </authorList>
    </citation>
    <scope>NUCLEOTIDE SEQUENCE</scope>
    <source>
        <strain evidence="1">ChiGjej1B1-24693</strain>
    </source>
</reference>
<sequence>MHAFAPDGTKAWSCAIPDDPARREQKGNLLGVTVVRLGWVNGADKAPWLMVGTQFRWVYGLDWSTGEIQHETMHYFYGVEDAVFADLDGDGVDEGALALEYFYPSVWDDGAESRGGSAGGPGFTAVGLQEREGDSPLIVYGTKQNVVRTYAYADGTFTEQWVSDVGGQVTDLCSGSFHDGVGAEIVVGTTGFHVSSLDPDGELRFRAVIGDRVVAVVPAPRDGYLVIAEHGLVVTLDTEGAESGRWRFPAAVTGGVVLSEGVRLVLADGTVVRPS</sequence>